<dbReference type="GeneID" id="64634903"/>
<comment type="caution">
    <text evidence="3">The sequence shown here is derived from an EMBL/GenBank/DDBJ whole genome shotgun (WGS) entry which is preliminary data.</text>
</comment>
<feature type="transmembrane region" description="Helical" evidence="2">
    <location>
        <begin position="20"/>
        <end position="42"/>
    </location>
</feature>
<evidence type="ECO:0000256" key="1">
    <source>
        <dbReference type="SAM" id="MobiDB-lite"/>
    </source>
</evidence>
<dbReference type="Proteomes" id="UP000807769">
    <property type="component" value="Unassembled WGS sequence"/>
</dbReference>
<feature type="region of interest" description="Disordered" evidence="1">
    <location>
        <begin position="90"/>
        <end position="125"/>
    </location>
</feature>
<keyword evidence="2" id="KW-0472">Membrane</keyword>
<dbReference type="AlphaFoldDB" id="A0A9P7J8F4"/>
<keyword evidence="4" id="KW-1185">Reference proteome</keyword>
<reference evidence="3" key="1">
    <citation type="journal article" date="2020" name="New Phytol.">
        <title>Comparative genomics reveals dynamic genome evolution in host specialist ectomycorrhizal fungi.</title>
        <authorList>
            <person name="Lofgren L.A."/>
            <person name="Nguyen N.H."/>
            <person name="Vilgalys R."/>
            <person name="Ruytinx J."/>
            <person name="Liao H.L."/>
            <person name="Branco S."/>
            <person name="Kuo A."/>
            <person name="LaButti K."/>
            <person name="Lipzen A."/>
            <person name="Andreopoulos W."/>
            <person name="Pangilinan J."/>
            <person name="Riley R."/>
            <person name="Hundley H."/>
            <person name="Na H."/>
            <person name="Barry K."/>
            <person name="Grigoriev I.V."/>
            <person name="Stajich J.E."/>
            <person name="Kennedy P.G."/>
        </authorList>
    </citation>
    <scope>NUCLEOTIDE SEQUENCE</scope>
    <source>
        <strain evidence="3">MN1</strain>
    </source>
</reference>
<accession>A0A9P7J8F4</accession>
<proteinExistence type="predicted"/>
<evidence type="ECO:0000313" key="4">
    <source>
        <dbReference type="Proteomes" id="UP000807769"/>
    </source>
</evidence>
<feature type="compositionally biased region" description="Polar residues" evidence="1">
    <location>
        <begin position="104"/>
        <end position="125"/>
    </location>
</feature>
<dbReference type="OrthoDB" id="10536356at2759"/>
<evidence type="ECO:0000256" key="2">
    <source>
        <dbReference type="SAM" id="Phobius"/>
    </source>
</evidence>
<organism evidence="3 4">
    <name type="scientific">Suillus subaureus</name>
    <dbReference type="NCBI Taxonomy" id="48587"/>
    <lineage>
        <taxon>Eukaryota</taxon>
        <taxon>Fungi</taxon>
        <taxon>Dikarya</taxon>
        <taxon>Basidiomycota</taxon>
        <taxon>Agaricomycotina</taxon>
        <taxon>Agaricomycetes</taxon>
        <taxon>Agaricomycetidae</taxon>
        <taxon>Boletales</taxon>
        <taxon>Suillineae</taxon>
        <taxon>Suillaceae</taxon>
        <taxon>Suillus</taxon>
    </lineage>
</organism>
<feature type="region of interest" description="Disordered" evidence="1">
    <location>
        <begin position="65"/>
        <end position="84"/>
    </location>
</feature>
<sequence length="183" mass="19838">MTLYYRYDNKSPASPSLASAYGPTGKASVVYSVCLLAITLILSANKSAQRTLTNETKHMLPAALKDDNADSNPPFVSDTTSSVAPQSVEPFHLQPFSSPPPSRSIESTETVSAPNSTCTPNDNIASATHKPVELYHLQPSPTSSHFAGPLLQKPVYRFQHHSHFAGPPLQMSVYLFQHHSCTS</sequence>
<dbReference type="EMBL" id="JABBWG010000037">
    <property type="protein sequence ID" value="KAG1808646.1"/>
    <property type="molecule type" value="Genomic_DNA"/>
</dbReference>
<keyword evidence="2" id="KW-0812">Transmembrane</keyword>
<name>A0A9P7J8F4_9AGAM</name>
<protein>
    <submittedName>
        <fullName evidence="3">Uncharacterized protein</fullName>
    </submittedName>
</protein>
<gene>
    <name evidence="3" type="ORF">BJ212DRAFT_1484900</name>
</gene>
<keyword evidence="2" id="KW-1133">Transmembrane helix</keyword>
<evidence type="ECO:0000313" key="3">
    <source>
        <dbReference type="EMBL" id="KAG1808646.1"/>
    </source>
</evidence>
<dbReference type="RefSeq" id="XP_041188739.1">
    <property type="nucleotide sequence ID" value="XM_041340887.1"/>
</dbReference>